<keyword evidence="2" id="KW-0732">Signal</keyword>
<evidence type="ECO:0000256" key="1">
    <source>
        <dbReference type="SAM" id="MobiDB-lite"/>
    </source>
</evidence>
<feature type="compositionally biased region" description="Basic and acidic residues" evidence="1">
    <location>
        <begin position="114"/>
        <end position="126"/>
    </location>
</feature>
<accession>A0ABW5KX93</accession>
<evidence type="ECO:0000256" key="2">
    <source>
        <dbReference type="SAM" id="SignalP"/>
    </source>
</evidence>
<feature type="chain" id="PRO_5045969351" evidence="2">
    <location>
        <begin position="20"/>
        <end position="133"/>
    </location>
</feature>
<comment type="caution">
    <text evidence="3">The sequence shown here is derived from an EMBL/GenBank/DDBJ whole genome shotgun (WGS) entry which is preliminary data.</text>
</comment>
<gene>
    <name evidence="3" type="ORF">ACFSQW_01780</name>
</gene>
<sequence>MYSKLLVISFILCAHSLFAQSHGENKKLQQAINMPSDMQSLKPQSTVTKRTAPLLSTTEDIRGQIKTPQELFNWMFSMSPIVTVSNSPVALHSTSVSDTHLLPTDIKLASDQPIEERKIEKPKDISKMSNQGQ</sequence>
<evidence type="ECO:0000313" key="4">
    <source>
        <dbReference type="Proteomes" id="UP001597440"/>
    </source>
</evidence>
<keyword evidence="4" id="KW-1185">Reference proteome</keyword>
<dbReference type="RefSeq" id="WP_210356398.1">
    <property type="nucleotide sequence ID" value="NZ_JAEQMU010000009.1"/>
</dbReference>
<dbReference type="Proteomes" id="UP001597440">
    <property type="component" value="Unassembled WGS sequence"/>
</dbReference>
<protein>
    <submittedName>
        <fullName evidence="3">Uncharacterized protein</fullName>
    </submittedName>
</protein>
<evidence type="ECO:0000313" key="3">
    <source>
        <dbReference type="EMBL" id="MFD2553103.1"/>
    </source>
</evidence>
<feature type="signal peptide" evidence="2">
    <location>
        <begin position="1"/>
        <end position="19"/>
    </location>
</feature>
<reference evidence="4" key="1">
    <citation type="journal article" date="2019" name="Int. J. Syst. Evol. Microbiol.">
        <title>The Global Catalogue of Microorganisms (GCM) 10K type strain sequencing project: providing services to taxonomists for standard genome sequencing and annotation.</title>
        <authorList>
            <consortium name="The Broad Institute Genomics Platform"/>
            <consortium name="The Broad Institute Genome Sequencing Center for Infectious Disease"/>
            <person name="Wu L."/>
            <person name="Ma J."/>
        </authorList>
    </citation>
    <scope>NUCLEOTIDE SEQUENCE [LARGE SCALE GENOMIC DNA]</scope>
    <source>
        <strain evidence="4">KCTC 52298</strain>
    </source>
</reference>
<organism evidence="3 4">
    <name type="scientific">Sphingobacterium tabacisoli</name>
    <dbReference type="NCBI Taxonomy" id="2044855"/>
    <lineage>
        <taxon>Bacteria</taxon>
        <taxon>Pseudomonadati</taxon>
        <taxon>Bacteroidota</taxon>
        <taxon>Sphingobacteriia</taxon>
        <taxon>Sphingobacteriales</taxon>
        <taxon>Sphingobacteriaceae</taxon>
        <taxon>Sphingobacterium</taxon>
    </lineage>
</organism>
<name>A0ABW5KX93_9SPHI</name>
<proteinExistence type="predicted"/>
<dbReference type="EMBL" id="JBHULD010000003">
    <property type="protein sequence ID" value="MFD2553103.1"/>
    <property type="molecule type" value="Genomic_DNA"/>
</dbReference>
<feature type="region of interest" description="Disordered" evidence="1">
    <location>
        <begin position="107"/>
        <end position="133"/>
    </location>
</feature>